<feature type="compositionally biased region" description="Acidic residues" evidence="1">
    <location>
        <begin position="238"/>
        <end position="248"/>
    </location>
</feature>
<evidence type="ECO:0000259" key="2">
    <source>
        <dbReference type="Pfam" id="PF04435"/>
    </source>
</evidence>
<dbReference type="Pfam" id="PF04435">
    <property type="entry name" value="SPK"/>
    <property type="match status" value="1"/>
</dbReference>
<evidence type="ECO:0000256" key="1">
    <source>
        <dbReference type="SAM" id="MobiDB-lite"/>
    </source>
</evidence>
<dbReference type="HOGENOM" id="CLU_034233_0_0_1"/>
<dbReference type="GeneID" id="8580167"/>
<dbReference type="InterPro" id="IPR053315">
    <property type="entry name" value="Peptidase_C14A"/>
</dbReference>
<gene>
    <name evidence="3" type="ORF">CBG17108</name>
    <name evidence="3" type="ORF">CBG_17108</name>
</gene>
<dbReference type="KEGG" id="cbr:CBG_17108"/>
<protein>
    <submittedName>
        <fullName evidence="3">Protein CBG17108</fullName>
    </submittedName>
</protein>
<feature type="region of interest" description="Disordered" evidence="1">
    <location>
        <begin position="212"/>
        <end position="280"/>
    </location>
</feature>
<name>A8XQD2_CAEBR</name>
<accession>A8XQD2</accession>
<dbReference type="RefSeq" id="XP_002638170.1">
    <property type="nucleotide sequence ID" value="XM_002638124.1"/>
</dbReference>
<dbReference type="InterPro" id="IPR006570">
    <property type="entry name" value="SPK_dom"/>
</dbReference>
<proteinExistence type="predicted"/>
<keyword evidence="4" id="KW-1185">Reference proteome</keyword>
<dbReference type="PANTHER" id="PTHR23362:SF0">
    <property type="entry name" value="CALPONIN-HOMOLOGY (CH) DOMAIN-CONTAINING PROTEIN-RELATED"/>
    <property type="match status" value="1"/>
</dbReference>
<reference evidence="3 4" key="1">
    <citation type="journal article" date="2003" name="PLoS Biol.">
        <title>The genome sequence of Caenorhabditis briggsae: a platform for comparative genomics.</title>
        <authorList>
            <person name="Stein L.D."/>
            <person name="Bao Z."/>
            <person name="Blasiar D."/>
            <person name="Blumenthal T."/>
            <person name="Brent M.R."/>
            <person name="Chen N."/>
            <person name="Chinwalla A."/>
            <person name="Clarke L."/>
            <person name="Clee C."/>
            <person name="Coghlan A."/>
            <person name="Coulson A."/>
            <person name="D'Eustachio P."/>
            <person name="Fitch D.H."/>
            <person name="Fulton L.A."/>
            <person name="Fulton R.E."/>
            <person name="Griffiths-Jones S."/>
            <person name="Harris T.W."/>
            <person name="Hillier L.W."/>
            <person name="Kamath R."/>
            <person name="Kuwabara P.E."/>
            <person name="Mardis E.R."/>
            <person name="Marra M.A."/>
            <person name="Miner T.L."/>
            <person name="Minx P."/>
            <person name="Mullikin J.C."/>
            <person name="Plumb R.W."/>
            <person name="Rogers J."/>
            <person name="Schein J.E."/>
            <person name="Sohrmann M."/>
            <person name="Spieth J."/>
            <person name="Stajich J.E."/>
            <person name="Wei C."/>
            <person name="Willey D."/>
            <person name="Wilson R.K."/>
            <person name="Durbin R."/>
            <person name="Waterston R.H."/>
        </authorList>
    </citation>
    <scope>NUCLEOTIDE SEQUENCE [LARGE SCALE GENOMIC DNA]</scope>
    <source>
        <strain evidence="3 4">AF16</strain>
    </source>
</reference>
<dbReference type="InParanoid" id="A8XQD2"/>
<evidence type="ECO:0000313" key="3">
    <source>
        <dbReference type="EMBL" id="CAP34858.1"/>
    </source>
</evidence>
<evidence type="ECO:0000313" key="4">
    <source>
        <dbReference type="Proteomes" id="UP000008549"/>
    </source>
</evidence>
<organism evidence="3 4">
    <name type="scientific">Caenorhabditis briggsae</name>
    <dbReference type="NCBI Taxonomy" id="6238"/>
    <lineage>
        <taxon>Eukaryota</taxon>
        <taxon>Metazoa</taxon>
        <taxon>Ecdysozoa</taxon>
        <taxon>Nematoda</taxon>
        <taxon>Chromadorea</taxon>
        <taxon>Rhabditida</taxon>
        <taxon>Rhabditina</taxon>
        <taxon>Rhabditomorpha</taxon>
        <taxon>Rhabditoidea</taxon>
        <taxon>Rhabditidae</taxon>
        <taxon>Peloderinae</taxon>
        <taxon>Caenorhabditis</taxon>
    </lineage>
</organism>
<dbReference type="CTD" id="8580167"/>
<dbReference type="EMBL" id="HE601529">
    <property type="protein sequence ID" value="CAP34858.1"/>
    <property type="molecule type" value="Genomic_DNA"/>
</dbReference>
<feature type="domain" description="SPK" evidence="2">
    <location>
        <begin position="77"/>
        <end position="181"/>
    </location>
</feature>
<dbReference type="AlphaFoldDB" id="A8XQD2"/>
<reference evidence="3 4" key="2">
    <citation type="journal article" date="2011" name="PLoS Genet.">
        <title>Caenorhabditis briggsae recombinant inbred line genotypes reveal inter-strain incompatibility and the evolution of recombination.</title>
        <authorList>
            <person name="Ross J.A."/>
            <person name="Koboldt D.C."/>
            <person name="Staisch J.E."/>
            <person name="Chamberlin H.M."/>
            <person name="Gupta B.P."/>
            <person name="Miller R.D."/>
            <person name="Baird S.E."/>
            <person name="Haag E.S."/>
        </authorList>
    </citation>
    <scope>NUCLEOTIDE SEQUENCE [LARGE SCALE GENOMIC DNA]</scope>
    <source>
        <strain evidence="3 4">AF16</strain>
    </source>
</reference>
<dbReference type="Proteomes" id="UP000008549">
    <property type="component" value="Unassembled WGS sequence"/>
</dbReference>
<dbReference type="PANTHER" id="PTHR23362">
    <property type="entry name" value="L-PLASTIN-RELATED"/>
    <property type="match status" value="1"/>
</dbReference>
<sequence length="575" mass="66705">MGCCWSVIKCPCQCISCRKQTRSIADVSIEHIFSSNIHMSSSSVLPDNSDWNLSFLLLPPHSTHKMPSHQRYHKAFRYIAENVKEYKNPENFSLWRKESKHAESYTGNNRDFNRALYRRMTKIARKFHAEGYTFLEKVHLVFIFSWPVSDLFVEIVQKAKCTIKLDREKRISYFRSEDGSVILSSDHKEEENFFKGTLLTTKRYRILFSAGKSREVRPSQPADPEPANDTNDNRDNPDSEELESEDESPTNISDSQDSEHSRIQDGPINRTVNENELDEQELEDATYLKNEISFDRKPEKRLQNFWSSKNAKRVKIEEWDQDFFTAPDAPEALDNPGEPKICVLLLANNIGITALYCDLEDVQKKASRAIEMIKTEEREMTLNVADFNSFIDSMLKSIKRSKNRYYSQTEKSLPIKTIYRHIKLSLILPFGLEVTGEALKIVDKEIEELRESHDETLIVADFKSFIDSMLKSIKKSRIRFSSQTEKFLPPKTIYRHIKLFLILPFGPEVTGEALKIVEKEVEELGESHDEVPLETIRGNLEYLLNSSTGFWIRNCLVILENSCYFALISLRTIIF</sequence>